<accession>A0AA40E6S1</accession>
<keyword evidence="3" id="KW-1185">Reference proteome</keyword>
<reference evidence="2" key="1">
    <citation type="submission" date="2023-06" db="EMBL/GenBank/DDBJ databases">
        <title>Genome-scale phylogeny and comparative genomics of the fungal order Sordariales.</title>
        <authorList>
            <consortium name="Lawrence Berkeley National Laboratory"/>
            <person name="Hensen N."/>
            <person name="Bonometti L."/>
            <person name="Westerberg I."/>
            <person name="Brannstrom I.O."/>
            <person name="Guillou S."/>
            <person name="Cros-Aarteil S."/>
            <person name="Calhoun S."/>
            <person name="Haridas S."/>
            <person name="Kuo A."/>
            <person name="Mondo S."/>
            <person name="Pangilinan J."/>
            <person name="Riley R."/>
            <person name="Labutti K."/>
            <person name="Andreopoulos B."/>
            <person name="Lipzen A."/>
            <person name="Chen C."/>
            <person name="Yanf M."/>
            <person name="Daum C."/>
            <person name="Ng V."/>
            <person name="Clum A."/>
            <person name="Steindorff A."/>
            <person name="Ohm R."/>
            <person name="Martin F."/>
            <person name="Silar P."/>
            <person name="Natvig D."/>
            <person name="Lalanne C."/>
            <person name="Gautier V."/>
            <person name="Ament-Velasquez S.L."/>
            <person name="Kruys A."/>
            <person name="Hutchinson M.I."/>
            <person name="Powell A.J."/>
            <person name="Barry K."/>
            <person name="Miller A.N."/>
            <person name="Grigoriev I.V."/>
            <person name="Debuchy R."/>
            <person name="Gladieux P."/>
            <person name="Thoren M.H."/>
            <person name="Johannesson H."/>
        </authorList>
    </citation>
    <scope>NUCLEOTIDE SEQUENCE</scope>
    <source>
        <strain evidence="2">SMH4607-1</strain>
    </source>
</reference>
<evidence type="ECO:0000259" key="1">
    <source>
        <dbReference type="Pfam" id="PF01425"/>
    </source>
</evidence>
<dbReference type="AlphaFoldDB" id="A0AA40E6S1"/>
<dbReference type="PANTHER" id="PTHR42678:SF34">
    <property type="entry name" value="OS04G0183300 PROTEIN"/>
    <property type="match status" value="1"/>
</dbReference>
<dbReference type="SUPFAM" id="SSF75304">
    <property type="entry name" value="Amidase signature (AS) enzymes"/>
    <property type="match status" value="1"/>
</dbReference>
<comment type="caution">
    <text evidence="2">The sequence shown here is derived from an EMBL/GenBank/DDBJ whole genome shotgun (WGS) entry which is preliminary data.</text>
</comment>
<protein>
    <submittedName>
        <fullName evidence="2">Amidase signature domain-containing protein</fullName>
    </submittedName>
</protein>
<dbReference type="Proteomes" id="UP001172102">
    <property type="component" value="Unassembled WGS sequence"/>
</dbReference>
<gene>
    <name evidence="2" type="ORF">B0H67DRAFT_479537</name>
</gene>
<dbReference type="PANTHER" id="PTHR42678">
    <property type="entry name" value="AMIDASE"/>
    <property type="match status" value="1"/>
</dbReference>
<dbReference type="InterPro" id="IPR036928">
    <property type="entry name" value="AS_sf"/>
</dbReference>
<proteinExistence type="predicted"/>
<evidence type="ECO:0000313" key="3">
    <source>
        <dbReference type="Proteomes" id="UP001172102"/>
    </source>
</evidence>
<feature type="domain" description="Amidase" evidence="1">
    <location>
        <begin position="34"/>
        <end position="499"/>
    </location>
</feature>
<sequence>MAWSRRYNTPAVQDMTLDDLQRGYESRRFTCSDLVRVQLACIREVNDKARAVAEIDPTATEQAEVLDLERATGKIRGPLHGATILLKNQIATYNLNNTCGSTALLGAKTGRDATVVKKLRESGMVIMGKANMTQWGSNRDPEQGNGWSADAGQARGVYFENQDPWGSSSGSATGTALGLAFAALGTEASQPPQREVEGSIICAAERSNLCGLKPTVGLVSRDLIMVSPRLGSVGTLTRCVKDAAEILTAIAGPCKLDPGTRNIPFSTLPDYAASCQAGGLRQARVGVPTNALRGNPLVAELQPVVREAFNRALRILQSCGATIIHDTDFTEFDEVLKSKSPDVVKSSDFKHMISEYFGSLVENPSGVRNAADLVRYTQDDPREAYPLRRTRGLEKAAMAMEERESEAFAAAVEYMEYLANEGGVGGALRRHAVDVLILPTCVAPMVPALGGYPMISVPLGFYPEDTEVKWNVRHDLVQLAPGLPFGLTFIGDLFSEEKLIKFAYAFEHATQVWRQQRPRVNVPSSQLTDASRKSYICSPL</sequence>
<evidence type="ECO:0000313" key="2">
    <source>
        <dbReference type="EMBL" id="KAK0724548.1"/>
    </source>
</evidence>
<dbReference type="Pfam" id="PF01425">
    <property type="entry name" value="Amidase"/>
    <property type="match status" value="1"/>
</dbReference>
<dbReference type="EMBL" id="JAUKUA010000002">
    <property type="protein sequence ID" value="KAK0724548.1"/>
    <property type="molecule type" value="Genomic_DNA"/>
</dbReference>
<dbReference type="InterPro" id="IPR023631">
    <property type="entry name" value="Amidase_dom"/>
</dbReference>
<dbReference type="Gene3D" id="3.90.1300.10">
    <property type="entry name" value="Amidase signature (AS) domain"/>
    <property type="match status" value="1"/>
</dbReference>
<name>A0AA40E6S1_9PEZI</name>
<organism evidence="2 3">
    <name type="scientific">Lasiosphaeris hirsuta</name>
    <dbReference type="NCBI Taxonomy" id="260670"/>
    <lineage>
        <taxon>Eukaryota</taxon>
        <taxon>Fungi</taxon>
        <taxon>Dikarya</taxon>
        <taxon>Ascomycota</taxon>
        <taxon>Pezizomycotina</taxon>
        <taxon>Sordariomycetes</taxon>
        <taxon>Sordariomycetidae</taxon>
        <taxon>Sordariales</taxon>
        <taxon>Lasiosphaeriaceae</taxon>
        <taxon>Lasiosphaeris</taxon>
    </lineage>
</organism>